<dbReference type="PRINTS" id="PR00344">
    <property type="entry name" value="BCTRLSENSOR"/>
</dbReference>
<evidence type="ECO:0000256" key="1">
    <source>
        <dbReference type="ARBA" id="ARBA00000085"/>
    </source>
</evidence>
<dbReference type="SUPFAM" id="SSF55781">
    <property type="entry name" value="GAF domain-like"/>
    <property type="match status" value="2"/>
</dbReference>
<dbReference type="FunFam" id="3.30.565.10:FF:000006">
    <property type="entry name" value="Sensor histidine kinase WalK"/>
    <property type="match status" value="1"/>
</dbReference>
<dbReference type="Gene3D" id="3.30.450.40">
    <property type="match status" value="2"/>
</dbReference>
<dbReference type="PANTHER" id="PTHR43711:SF26">
    <property type="entry name" value="SENSOR HISTIDINE KINASE RCSC"/>
    <property type="match status" value="1"/>
</dbReference>
<dbReference type="CDD" id="cd00082">
    <property type="entry name" value="HisKA"/>
    <property type="match status" value="1"/>
</dbReference>
<dbReference type="GO" id="GO:0000155">
    <property type="term" value="F:phosphorelay sensor kinase activity"/>
    <property type="evidence" value="ECO:0007669"/>
    <property type="project" value="InterPro"/>
</dbReference>
<evidence type="ECO:0000256" key="4">
    <source>
        <dbReference type="ARBA" id="ARBA00022679"/>
    </source>
</evidence>
<dbReference type="Gene3D" id="3.30.565.10">
    <property type="entry name" value="Histidine kinase-like ATPase, C-terminal domain"/>
    <property type="match status" value="1"/>
</dbReference>
<dbReference type="EMBL" id="AZHW01000273">
    <property type="protein sequence ID" value="ETX01079.1"/>
    <property type="molecule type" value="Genomic_DNA"/>
</dbReference>
<dbReference type="PROSITE" id="PS50109">
    <property type="entry name" value="HIS_KIN"/>
    <property type="match status" value="1"/>
</dbReference>
<dbReference type="SUPFAM" id="SSF55874">
    <property type="entry name" value="ATPase domain of HSP90 chaperone/DNA topoisomerase II/histidine kinase"/>
    <property type="match status" value="1"/>
</dbReference>
<evidence type="ECO:0000256" key="3">
    <source>
        <dbReference type="ARBA" id="ARBA00022553"/>
    </source>
</evidence>
<dbReference type="InterPro" id="IPR003018">
    <property type="entry name" value="GAF"/>
</dbReference>
<dbReference type="Pfam" id="PF01590">
    <property type="entry name" value="GAF"/>
    <property type="match status" value="1"/>
</dbReference>
<keyword evidence="5" id="KW-0418">Kinase</keyword>
<dbReference type="InterPro" id="IPR029016">
    <property type="entry name" value="GAF-like_dom_sf"/>
</dbReference>
<dbReference type="InterPro" id="IPR003594">
    <property type="entry name" value="HATPase_dom"/>
</dbReference>
<dbReference type="InterPro" id="IPR050736">
    <property type="entry name" value="Sensor_HK_Regulatory"/>
</dbReference>
<dbReference type="Proteomes" id="UP000019141">
    <property type="component" value="Unassembled WGS sequence"/>
</dbReference>
<comment type="catalytic activity">
    <reaction evidence="1">
        <text>ATP + protein L-histidine = ADP + protein N-phospho-L-histidine.</text>
        <dbReference type="EC" id="2.7.13.3"/>
    </reaction>
</comment>
<evidence type="ECO:0000313" key="8">
    <source>
        <dbReference type="EMBL" id="ETX01079.1"/>
    </source>
</evidence>
<dbReference type="Gene3D" id="1.10.287.130">
    <property type="match status" value="1"/>
</dbReference>
<feature type="domain" description="Histidine kinase" evidence="7">
    <location>
        <begin position="473"/>
        <end position="691"/>
    </location>
</feature>
<dbReference type="SMART" id="SM00065">
    <property type="entry name" value="GAF"/>
    <property type="match status" value="2"/>
</dbReference>
<dbReference type="SMART" id="SM00388">
    <property type="entry name" value="HisKA"/>
    <property type="match status" value="1"/>
</dbReference>
<keyword evidence="6" id="KW-0902">Two-component regulatory system</keyword>
<reference evidence="8 9" key="1">
    <citation type="journal article" date="2014" name="Nature">
        <title>An environmental bacterial taxon with a large and distinct metabolic repertoire.</title>
        <authorList>
            <person name="Wilson M.C."/>
            <person name="Mori T."/>
            <person name="Ruckert C."/>
            <person name="Uria A.R."/>
            <person name="Helf M.J."/>
            <person name="Takada K."/>
            <person name="Gernert C."/>
            <person name="Steffens U.A."/>
            <person name="Heycke N."/>
            <person name="Schmitt S."/>
            <person name="Rinke C."/>
            <person name="Helfrich E.J."/>
            <person name="Brachmann A.O."/>
            <person name="Gurgui C."/>
            <person name="Wakimoto T."/>
            <person name="Kracht M."/>
            <person name="Crusemann M."/>
            <person name="Hentschel U."/>
            <person name="Abe I."/>
            <person name="Matsunaga S."/>
            <person name="Kalinowski J."/>
            <person name="Takeyama H."/>
            <person name="Piel J."/>
        </authorList>
    </citation>
    <scope>NUCLEOTIDE SEQUENCE [LARGE SCALE GENOMIC DNA]</scope>
    <source>
        <strain evidence="9">TSY1</strain>
    </source>
</reference>
<protein>
    <recommendedName>
        <fullName evidence="2">histidine kinase</fullName>
        <ecNumber evidence="2">2.7.13.3</ecNumber>
    </recommendedName>
</protein>
<comment type="caution">
    <text evidence="8">The sequence shown here is derived from an EMBL/GenBank/DDBJ whole genome shotgun (WGS) entry which is preliminary data.</text>
</comment>
<keyword evidence="9" id="KW-1185">Reference proteome</keyword>
<dbReference type="SUPFAM" id="SSF47384">
    <property type="entry name" value="Homodimeric domain of signal transducing histidine kinase"/>
    <property type="match status" value="1"/>
</dbReference>
<evidence type="ECO:0000259" key="7">
    <source>
        <dbReference type="PROSITE" id="PS50109"/>
    </source>
</evidence>
<sequence length="695" mass="76484">MQEQHVTQKPYVDEIKRLRARMAELEALEADYYQADKLIRVIEKAAGQQSRRSLAERLTLSLEASHTLPDEAAFALRTAEQASRMALLTDVSTKMNLAKTEEDVFRVAAHFTPRVVSSQRASVARLTPSGTTVEVFALEGEAGLVPLGTELPLAGTLVGEALRQQRLVMTPDARLAEFIDARALSASGLLSIINVPMIASGQPIGTLNVGNERPHAYSETDADLLQQIASVLAANVESRQLLQTTRESLTVAEDQATRLTLLHDMTKDMNLARSEEALFQATMRYIPKLIHADRVSVTLLAPDRQFAHIMALDGPASAASEAKHFPIAGSPIEIAINTQCVQSLPNLLEMPPGSPVLQALLRAGVRSVSMAPLQVGDQVIGTLNVGHKRESAYTPRDEQFLMYIAACLAIQIENTRLYAANQTAREKAEEANVQLEQHVKVRTVELAERNQELILAKEAAEAANQAKSEFLANMSHELRTPLHGILSYAQLSQRQIAMSHAEKLPRYLQRIERSGGVLLALLNDLLDLAKMEAGHMVFDFQDHHIVELLKEVVDEFRTLISQHHISCQYESAKNMLSIVVDKQRIMQVVRNLLSNAIKFSPPGSTITLRMYEREGRLGVSVHDQGPGIPQDELNAIFDKFIQSSKTKTGAGGTGLGLAICREIITAHQGCIWADNQLEGGAVVSFEIPHRPLRKT</sequence>
<dbReference type="Pfam" id="PF02518">
    <property type="entry name" value="HATPase_c"/>
    <property type="match status" value="1"/>
</dbReference>
<dbReference type="EC" id="2.7.13.3" evidence="2"/>
<evidence type="ECO:0000256" key="6">
    <source>
        <dbReference type="ARBA" id="ARBA00023012"/>
    </source>
</evidence>
<evidence type="ECO:0000313" key="9">
    <source>
        <dbReference type="Proteomes" id="UP000019141"/>
    </source>
</evidence>
<evidence type="ECO:0000256" key="2">
    <source>
        <dbReference type="ARBA" id="ARBA00012438"/>
    </source>
</evidence>
<dbReference type="Pfam" id="PF13185">
    <property type="entry name" value="GAF_2"/>
    <property type="match status" value="1"/>
</dbReference>
<keyword evidence="4" id="KW-0808">Transferase</keyword>
<organism evidence="8 9">
    <name type="scientific">Entotheonella factor</name>
    <dbReference type="NCBI Taxonomy" id="1429438"/>
    <lineage>
        <taxon>Bacteria</taxon>
        <taxon>Pseudomonadati</taxon>
        <taxon>Nitrospinota/Tectimicrobiota group</taxon>
        <taxon>Candidatus Tectimicrobiota</taxon>
        <taxon>Candidatus Entotheonellia</taxon>
        <taxon>Candidatus Entotheonellales</taxon>
        <taxon>Candidatus Entotheonellaceae</taxon>
        <taxon>Candidatus Entotheonella</taxon>
    </lineage>
</organism>
<name>W4LSQ2_ENTF1</name>
<keyword evidence="3" id="KW-0597">Phosphoprotein</keyword>
<dbReference type="AlphaFoldDB" id="W4LSQ2"/>
<dbReference type="PANTHER" id="PTHR43711">
    <property type="entry name" value="TWO-COMPONENT HISTIDINE KINASE"/>
    <property type="match status" value="1"/>
</dbReference>
<accession>W4LSQ2</accession>
<dbReference type="SMART" id="SM00387">
    <property type="entry name" value="HATPase_c"/>
    <property type="match status" value="1"/>
</dbReference>
<dbReference type="InterPro" id="IPR003661">
    <property type="entry name" value="HisK_dim/P_dom"/>
</dbReference>
<dbReference type="HOGENOM" id="CLU_396238_0_0_7"/>
<dbReference type="Pfam" id="PF00512">
    <property type="entry name" value="HisKA"/>
    <property type="match status" value="1"/>
</dbReference>
<dbReference type="InterPro" id="IPR005467">
    <property type="entry name" value="His_kinase_dom"/>
</dbReference>
<gene>
    <name evidence="8" type="ORF">ETSY1_08765</name>
</gene>
<dbReference type="InterPro" id="IPR036097">
    <property type="entry name" value="HisK_dim/P_sf"/>
</dbReference>
<evidence type="ECO:0000256" key="5">
    <source>
        <dbReference type="ARBA" id="ARBA00022777"/>
    </source>
</evidence>
<dbReference type="InterPro" id="IPR036890">
    <property type="entry name" value="HATPase_C_sf"/>
</dbReference>
<proteinExistence type="predicted"/>
<dbReference type="InterPro" id="IPR004358">
    <property type="entry name" value="Sig_transdc_His_kin-like_C"/>
</dbReference>
<dbReference type="CDD" id="cd00075">
    <property type="entry name" value="HATPase"/>
    <property type="match status" value="1"/>
</dbReference>